<dbReference type="KEGG" id="vg:77948003"/>
<sequence length="74" mass="8009">MPKFLKLVLFYTCIQLVGVASLLVVVAVLANLIARYQEVAVTVGVVLFFGGVVVTISIGKAQARMAREKSDVRK</sequence>
<protein>
    <submittedName>
        <fullName evidence="2">Uncharacterized protein</fullName>
    </submittedName>
</protein>
<dbReference type="GeneID" id="77948003"/>
<dbReference type="Proteomes" id="UP000617051">
    <property type="component" value="Segment"/>
</dbReference>
<keyword evidence="3" id="KW-1185">Reference proteome</keyword>
<proteinExistence type="predicted"/>
<dbReference type="EMBL" id="MN029011">
    <property type="protein sequence ID" value="QEA09796.1"/>
    <property type="molecule type" value="Genomic_DNA"/>
</dbReference>
<organism evidence="2 3">
    <name type="scientific">Pseudomonas phage Iggy</name>
    <dbReference type="NCBI Taxonomy" id="2592193"/>
    <lineage>
        <taxon>Viruses</taxon>
        <taxon>Duplodnaviria</taxon>
        <taxon>Heunggongvirae</taxon>
        <taxon>Uroviricota</taxon>
        <taxon>Caudoviricetes</taxon>
        <taxon>Queuovirinae</taxon>
        <taxon>Iggyvirus</taxon>
        <taxon>Iggyvirus iggy</taxon>
    </lineage>
</organism>
<reference evidence="2 3" key="1">
    <citation type="journal article" date="2020" name="Phage (New Rochelle)">
        <title>A New High-Throughput Screening Method for Phages: Enabling Crude Isolation and Fast Identification of Diverse Phages with Therapeutic Potential.</title>
        <authorList>
            <person name="Olsen N.S."/>
            <person name="Hendriksen N.B."/>
            <person name="Hansen L.H."/>
            <person name="Kot W."/>
        </authorList>
    </citation>
    <scope>NUCLEOTIDE SEQUENCE [LARGE SCALE GENOMIC DNA]</scope>
</reference>
<keyword evidence="1" id="KW-0812">Transmembrane</keyword>
<keyword evidence="1" id="KW-1133">Transmembrane helix</keyword>
<evidence type="ECO:0000256" key="1">
    <source>
        <dbReference type="SAM" id="Phobius"/>
    </source>
</evidence>
<evidence type="ECO:0000313" key="3">
    <source>
        <dbReference type="Proteomes" id="UP000617051"/>
    </source>
</evidence>
<accession>A0A7S5AZR0</accession>
<evidence type="ECO:0000313" key="2">
    <source>
        <dbReference type="EMBL" id="QEA09796.1"/>
    </source>
</evidence>
<dbReference type="RefSeq" id="YP_010671748.1">
    <property type="nucleotide sequence ID" value="NC_070970.1"/>
</dbReference>
<keyword evidence="1" id="KW-0472">Membrane</keyword>
<feature type="transmembrane region" description="Helical" evidence="1">
    <location>
        <begin position="7"/>
        <end position="33"/>
    </location>
</feature>
<name>A0A7S5AZR0_9CAUD</name>
<feature type="transmembrane region" description="Helical" evidence="1">
    <location>
        <begin position="39"/>
        <end position="59"/>
    </location>
</feature>